<name>A0ABR8MGE8_9ACTN</name>
<organism evidence="8 9">
    <name type="scientific">Nocardioides hwasunensis</name>
    <dbReference type="NCBI Taxonomy" id="397258"/>
    <lineage>
        <taxon>Bacteria</taxon>
        <taxon>Bacillati</taxon>
        <taxon>Actinomycetota</taxon>
        <taxon>Actinomycetes</taxon>
        <taxon>Propionibacteriales</taxon>
        <taxon>Nocardioidaceae</taxon>
        <taxon>Nocardioides</taxon>
    </lineage>
</organism>
<dbReference type="Gene3D" id="1.20.1250.20">
    <property type="entry name" value="MFS general substrate transporter like domains"/>
    <property type="match status" value="1"/>
</dbReference>
<dbReference type="InterPro" id="IPR036259">
    <property type="entry name" value="MFS_trans_sf"/>
</dbReference>
<dbReference type="SUPFAM" id="SSF103473">
    <property type="entry name" value="MFS general substrate transporter"/>
    <property type="match status" value="1"/>
</dbReference>
<feature type="transmembrane region" description="Helical" evidence="6">
    <location>
        <begin position="80"/>
        <end position="101"/>
    </location>
</feature>
<dbReference type="InterPro" id="IPR011701">
    <property type="entry name" value="MFS"/>
</dbReference>
<evidence type="ECO:0000256" key="2">
    <source>
        <dbReference type="ARBA" id="ARBA00022475"/>
    </source>
</evidence>
<keyword evidence="4 6" id="KW-1133">Transmembrane helix</keyword>
<evidence type="ECO:0000313" key="9">
    <source>
        <dbReference type="Proteomes" id="UP000649289"/>
    </source>
</evidence>
<feature type="transmembrane region" description="Helical" evidence="6">
    <location>
        <begin position="140"/>
        <end position="160"/>
    </location>
</feature>
<dbReference type="Proteomes" id="UP000649289">
    <property type="component" value="Unassembled WGS sequence"/>
</dbReference>
<feature type="transmembrane region" description="Helical" evidence="6">
    <location>
        <begin position="54"/>
        <end position="73"/>
    </location>
</feature>
<dbReference type="PROSITE" id="PS50850">
    <property type="entry name" value="MFS"/>
    <property type="match status" value="1"/>
</dbReference>
<feature type="transmembrane region" description="Helical" evidence="6">
    <location>
        <begin position="205"/>
        <end position="226"/>
    </location>
</feature>
<keyword evidence="5 6" id="KW-0472">Membrane</keyword>
<sequence length="402" mass="38686">MKRTLLFADAREALLVVAGAGLIAGTYGLVRLAYGLFLPDISRAVDMGTATAGYIASGASAAYCVGALVGLLLAARPRVLVLLAVATASGGAVLLALAPTLAVLGPAVVVASTGAGLASPGLVGVVARSVTASRGAAAQATVNAGTGPGLVAAGLLALALPDWRTAFVLAAVVTALAGGAVLLLDRDEGRSAPTPAASADDEPDLALASLLALGVPALGAVLLGAASAVTWTYGRTQVAATGASDTATVVAWIALGVGGTATVLTSRRLAALSPRSAWMLAAGVVAVATATLGLPTAPLPAYVVACAGFGWGFVAASSALIAWAGRAVPGRDAAGTSALFVALVLGQAAGSALAGALAGGRGLSSAFVVSAVVALVAAACGRIAPRSDPPLAGARRRAALRV</sequence>
<evidence type="ECO:0000256" key="3">
    <source>
        <dbReference type="ARBA" id="ARBA00022692"/>
    </source>
</evidence>
<evidence type="ECO:0000256" key="6">
    <source>
        <dbReference type="SAM" id="Phobius"/>
    </source>
</evidence>
<comment type="subcellular location">
    <subcellularLocation>
        <location evidence="1">Cell membrane</location>
        <topology evidence="1">Multi-pass membrane protein</topology>
    </subcellularLocation>
</comment>
<dbReference type="EMBL" id="JACXYY010000001">
    <property type="protein sequence ID" value="MBD3913189.1"/>
    <property type="molecule type" value="Genomic_DNA"/>
</dbReference>
<feature type="transmembrane region" description="Helical" evidence="6">
    <location>
        <begin position="107"/>
        <end position="128"/>
    </location>
</feature>
<dbReference type="PANTHER" id="PTHR43124:SF3">
    <property type="entry name" value="CHLORAMPHENICOL EFFLUX PUMP RV0191"/>
    <property type="match status" value="1"/>
</dbReference>
<protein>
    <submittedName>
        <fullName evidence="8">YbfB/YjiJ family MFS transporter</fullName>
    </submittedName>
</protein>
<dbReference type="RefSeq" id="WP_191197547.1">
    <property type="nucleotide sequence ID" value="NZ_BAAAPA010000002.1"/>
</dbReference>
<feature type="domain" description="Major facilitator superfamily (MFS) profile" evidence="7">
    <location>
        <begin position="14"/>
        <end position="389"/>
    </location>
</feature>
<dbReference type="PANTHER" id="PTHR43124">
    <property type="entry name" value="PURINE EFFLUX PUMP PBUE"/>
    <property type="match status" value="1"/>
</dbReference>
<evidence type="ECO:0000256" key="1">
    <source>
        <dbReference type="ARBA" id="ARBA00004651"/>
    </source>
</evidence>
<keyword evidence="2" id="KW-1003">Cell membrane</keyword>
<feature type="transmembrane region" description="Helical" evidence="6">
    <location>
        <begin position="246"/>
        <end position="265"/>
    </location>
</feature>
<accession>A0ABR8MGE8</accession>
<feature type="transmembrane region" description="Helical" evidence="6">
    <location>
        <begin position="364"/>
        <end position="385"/>
    </location>
</feature>
<reference evidence="8 9" key="1">
    <citation type="submission" date="2020-09" db="EMBL/GenBank/DDBJ databases">
        <title>novel species in genus Nocardioides.</title>
        <authorList>
            <person name="Zhang G."/>
        </authorList>
    </citation>
    <scope>NUCLEOTIDE SEQUENCE [LARGE SCALE GENOMIC DNA]</scope>
    <source>
        <strain evidence="8 9">19197</strain>
    </source>
</reference>
<dbReference type="InterPro" id="IPR020846">
    <property type="entry name" value="MFS_dom"/>
</dbReference>
<evidence type="ECO:0000259" key="7">
    <source>
        <dbReference type="PROSITE" id="PS50850"/>
    </source>
</evidence>
<keyword evidence="3 6" id="KW-0812">Transmembrane</keyword>
<keyword evidence="9" id="KW-1185">Reference proteome</keyword>
<dbReference type="InterPro" id="IPR050189">
    <property type="entry name" value="MFS_Efflux_Transporters"/>
</dbReference>
<gene>
    <name evidence="8" type="ORF">IEZ25_01060</name>
</gene>
<evidence type="ECO:0000256" key="4">
    <source>
        <dbReference type="ARBA" id="ARBA00022989"/>
    </source>
</evidence>
<feature type="transmembrane region" description="Helical" evidence="6">
    <location>
        <begin position="166"/>
        <end position="184"/>
    </location>
</feature>
<feature type="transmembrane region" description="Helical" evidence="6">
    <location>
        <begin position="301"/>
        <end position="325"/>
    </location>
</feature>
<feature type="transmembrane region" description="Helical" evidence="6">
    <location>
        <begin position="12"/>
        <end position="34"/>
    </location>
</feature>
<comment type="caution">
    <text evidence="8">The sequence shown here is derived from an EMBL/GenBank/DDBJ whole genome shotgun (WGS) entry which is preliminary data.</text>
</comment>
<evidence type="ECO:0000256" key="5">
    <source>
        <dbReference type="ARBA" id="ARBA00023136"/>
    </source>
</evidence>
<evidence type="ECO:0000313" key="8">
    <source>
        <dbReference type="EMBL" id="MBD3913189.1"/>
    </source>
</evidence>
<proteinExistence type="predicted"/>
<feature type="transmembrane region" description="Helical" evidence="6">
    <location>
        <begin position="277"/>
        <end position="295"/>
    </location>
</feature>
<dbReference type="Pfam" id="PF07690">
    <property type="entry name" value="MFS_1"/>
    <property type="match status" value="1"/>
</dbReference>
<feature type="transmembrane region" description="Helical" evidence="6">
    <location>
        <begin position="337"/>
        <end position="358"/>
    </location>
</feature>